<organism evidence="2 3">
    <name type="scientific">Magnetofaba australis IT-1</name>
    <dbReference type="NCBI Taxonomy" id="1434232"/>
    <lineage>
        <taxon>Bacteria</taxon>
        <taxon>Pseudomonadati</taxon>
        <taxon>Pseudomonadota</taxon>
        <taxon>Magnetococcia</taxon>
        <taxon>Magnetococcales</taxon>
        <taxon>Magnetococcaceae</taxon>
        <taxon>Magnetofaba</taxon>
    </lineage>
</organism>
<feature type="region of interest" description="Disordered" evidence="1">
    <location>
        <begin position="1"/>
        <end position="46"/>
    </location>
</feature>
<sequence>MADDVDAGDEGEGGDDDFRAMAEAPGFEDQEGAGGPTGDADAELGAAAGCEGLFEGLQVRSGGDPAGEYGFGGGGGLEGAEGGTAEDGKRSGHGKSRAEEKVFAGKSLISRYLR</sequence>
<feature type="compositionally biased region" description="Acidic residues" evidence="1">
    <location>
        <begin position="1"/>
        <end position="15"/>
    </location>
</feature>
<dbReference type="Proteomes" id="UP000194003">
    <property type="component" value="Unassembled WGS sequence"/>
</dbReference>
<evidence type="ECO:0000313" key="3">
    <source>
        <dbReference type="Proteomes" id="UP000194003"/>
    </source>
</evidence>
<accession>A0A1Y2K533</accession>
<proteinExistence type="predicted"/>
<gene>
    <name evidence="2" type="ORF">MAIT1_02205</name>
</gene>
<protein>
    <submittedName>
        <fullName evidence="2">Uncharacterized protein</fullName>
    </submittedName>
</protein>
<evidence type="ECO:0000313" key="2">
    <source>
        <dbReference type="EMBL" id="OSM02115.1"/>
    </source>
</evidence>
<keyword evidence="3" id="KW-1185">Reference proteome</keyword>
<feature type="compositionally biased region" description="Basic and acidic residues" evidence="1">
    <location>
        <begin position="86"/>
        <end position="99"/>
    </location>
</feature>
<comment type="caution">
    <text evidence="2">The sequence shown here is derived from an EMBL/GenBank/DDBJ whole genome shotgun (WGS) entry which is preliminary data.</text>
</comment>
<dbReference type="AlphaFoldDB" id="A0A1Y2K533"/>
<reference evidence="2 3" key="1">
    <citation type="journal article" date="2016" name="BMC Genomics">
        <title>Combined genomic and structural analyses of a cultured magnetotactic bacterium reveals its niche adaptation to a dynamic environment.</title>
        <authorList>
            <person name="Araujo A.C."/>
            <person name="Morillo V."/>
            <person name="Cypriano J."/>
            <person name="Teixeira L.C."/>
            <person name="Leao P."/>
            <person name="Lyra S."/>
            <person name="Almeida L.G."/>
            <person name="Bazylinski D.A."/>
            <person name="Vasconcellos A.T."/>
            <person name="Abreu F."/>
            <person name="Lins U."/>
        </authorList>
    </citation>
    <scope>NUCLEOTIDE SEQUENCE [LARGE SCALE GENOMIC DNA]</scope>
    <source>
        <strain evidence="2 3">IT-1</strain>
    </source>
</reference>
<dbReference type="EMBL" id="LVJN01000020">
    <property type="protein sequence ID" value="OSM02115.1"/>
    <property type="molecule type" value="Genomic_DNA"/>
</dbReference>
<name>A0A1Y2K533_9PROT</name>
<feature type="compositionally biased region" description="Gly residues" evidence="1">
    <location>
        <begin position="69"/>
        <end position="82"/>
    </location>
</feature>
<feature type="region of interest" description="Disordered" evidence="1">
    <location>
        <begin position="59"/>
        <end position="99"/>
    </location>
</feature>
<feature type="compositionally biased region" description="Low complexity" evidence="1">
    <location>
        <begin position="59"/>
        <end position="68"/>
    </location>
</feature>
<evidence type="ECO:0000256" key="1">
    <source>
        <dbReference type="SAM" id="MobiDB-lite"/>
    </source>
</evidence>